<keyword evidence="3" id="KW-1185">Reference proteome</keyword>
<proteinExistence type="predicted"/>
<keyword evidence="1" id="KW-0812">Transmembrane</keyword>
<name>A0AAD5XFI8_9FUNG</name>
<organism evidence="2 3">
    <name type="scientific">Physocladia obscura</name>
    <dbReference type="NCBI Taxonomy" id="109957"/>
    <lineage>
        <taxon>Eukaryota</taxon>
        <taxon>Fungi</taxon>
        <taxon>Fungi incertae sedis</taxon>
        <taxon>Chytridiomycota</taxon>
        <taxon>Chytridiomycota incertae sedis</taxon>
        <taxon>Chytridiomycetes</taxon>
        <taxon>Chytridiales</taxon>
        <taxon>Chytriomycetaceae</taxon>
        <taxon>Physocladia</taxon>
    </lineage>
</organism>
<dbReference type="Proteomes" id="UP001211907">
    <property type="component" value="Unassembled WGS sequence"/>
</dbReference>
<dbReference type="AlphaFoldDB" id="A0AAD5XFI8"/>
<evidence type="ECO:0000313" key="2">
    <source>
        <dbReference type="EMBL" id="KAJ3120174.1"/>
    </source>
</evidence>
<keyword evidence="1" id="KW-0472">Membrane</keyword>
<accession>A0AAD5XFI8</accession>
<feature type="transmembrane region" description="Helical" evidence="1">
    <location>
        <begin position="29"/>
        <end position="48"/>
    </location>
</feature>
<evidence type="ECO:0000256" key="1">
    <source>
        <dbReference type="SAM" id="Phobius"/>
    </source>
</evidence>
<reference evidence="2" key="1">
    <citation type="submission" date="2020-05" db="EMBL/GenBank/DDBJ databases">
        <title>Phylogenomic resolution of chytrid fungi.</title>
        <authorList>
            <person name="Stajich J.E."/>
            <person name="Amses K."/>
            <person name="Simmons R."/>
            <person name="Seto K."/>
            <person name="Myers J."/>
            <person name="Bonds A."/>
            <person name="Quandt C.A."/>
            <person name="Barry K."/>
            <person name="Liu P."/>
            <person name="Grigoriev I."/>
            <person name="Longcore J.E."/>
            <person name="James T.Y."/>
        </authorList>
    </citation>
    <scope>NUCLEOTIDE SEQUENCE</scope>
    <source>
        <strain evidence="2">JEL0513</strain>
    </source>
</reference>
<comment type="caution">
    <text evidence="2">The sequence shown here is derived from an EMBL/GenBank/DDBJ whole genome shotgun (WGS) entry which is preliminary data.</text>
</comment>
<keyword evidence="1" id="KW-1133">Transmembrane helix</keyword>
<evidence type="ECO:0000313" key="3">
    <source>
        <dbReference type="Proteomes" id="UP001211907"/>
    </source>
</evidence>
<dbReference type="EMBL" id="JADGJH010000986">
    <property type="protein sequence ID" value="KAJ3120174.1"/>
    <property type="molecule type" value="Genomic_DNA"/>
</dbReference>
<protein>
    <submittedName>
        <fullName evidence="2">Uncharacterized protein</fullName>
    </submittedName>
</protein>
<gene>
    <name evidence="2" type="ORF">HK100_012907</name>
</gene>
<sequence>MVSWTHAASIVTAILNSDVRKTRDDFCGIFVYLCAFVALARTGQLELISRRSKALISMPGPLKKLQIWSSGEMILAAKANTYWEASLPAEFQGPPELGID</sequence>